<sequence>MKTILITGVFLITSCLALGQSKKEIVLEISNLQKKAFINASYNVPKQKIWDAVYVMMKQEYSDIQMQDFDKGIIEGYAEAENFKETLITELIGTEPYKVTFSMRRQIRYKDSNGAYSGWYDKNEIPEDYLYKIQKTIFEELNGPLNLTAELQEKIKEYNIKQKKYKNKILLGRDF</sequence>
<protein>
    <recommendedName>
        <fullName evidence="3">DUF4468 domain-containing protein</fullName>
    </recommendedName>
</protein>
<organism evidence="1 2">
    <name type="scientific">Flavobacterium qiangtangense</name>
    <dbReference type="NCBI Taxonomy" id="1442595"/>
    <lineage>
        <taxon>Bacteria</taxon>
        <taxon>Pseudomonadati</taxon>
        <taxon>Bacteroidota</taxon>
        <taxon>Flavobacteriia</taxon>
        <taxon>Flavobacteriales</taxon>
        <taxon>Flavobacteriaceae</taxon>
        <taxon>Flavobacterium</taxon>
    </lineage>
</organism>
<gene>
    <name evidence="1" type="ORF">ACFPVY_07180</name>
</gene>
<reference evidence="2" key="1">
    <citation type="journal article" date="2019" name="Int. J. Syst. Evol. Microbiol.">
        <title>The Global Catalogue of Microorganisms (GCM) 10K type strain sequencing project: providing services to taxonomists for standard genome sequencing and annotation.</title>
        <authorList>
            <consortium name="The Broad Institute Genomics Platform"/>
            <consortium name="The Broad Institute Genome Sequencing Center for Infectious Disease"/>
            <person name="Wu L."/>
            <person name="Ma J."/>
        </authorList>
    </citation>
    <scope>NUCLEOTIDE SEQUENCE [LARGE SCALE GENOMIC DNA]</scope>
    <source>
        <strain evidence="2">CCUG 49679</strain>
    </source>
</reference>
<dbReference type="RefSeq" id="WP_379791293.1">
    <property type="nucleotide sequence ID" value="NZ_JBHSQB010000005.1"/>
</dbReference>
<dbReference type="EMBL" id="JBHSQB010000005">
    <property type="protein sequence ID" value="MFC6096426.1"/>
    <property type="molecule type" value="Genomic_DNA"/>
</dbReference>
<evidence type="ECO:0000313" key="2">
    <source>
        <dbReference type="Proteomes" id="UP001596287"/>
    </source>
</evidence>
<accession>A0ABW1PLC2</accession>
<keyword evidence="2" id="KW-1185">Reference proteome</keyword>
<comment type="caution">
    <text evidence="1">The sequence shown here is derived from an EMBL/GenBank/DDBJ whole genome shotgun (WGS) entry which is preliminary data.</text>
</comment>
<evidence type="ECO:0000313" key="1">
    <source>
        <dbReference type="EMBL" id="MFC6096426.1"/>
    </source>
</evidence>
<dbReference type="PROSITE" id="PS51257">
    <property type="entry name" value="PROKAR_LIPOPROTEIN"/>
    <property type="match status" value="1"/>
</dbReference>
<proteinExistence type="predicted"/>
<name>A0ABW1PLC2_9FLAO</name>
<dbReference type="Proteomes" id="UP001596287">
    <property type="component" value="Unassembled WGS sequence"/>
</dbReference>
<evidence type="ECO:0008006" key="3">
    <source>
        <dbReference type="Google" id="ProtNLM"/>
    </source>
</evidence>